<reference evidence="2 3" key="1">
    <citation type="journal article" date="2015" name="Biotechnol. Biofuels">
        <title>Enhanced degradation of softwood versus hardwood by the white-rot fungus Pycnoporus coccineus.</title>
        <authorList>
            <person name="Couturier M."/>
            <person name="Navarro D."/>
            <person name="Chevret D."/>
            <person name="Henrissat B."/>
            <person name="Piumi F."/>
            <person name="Ruiz-Duenas F.J."/>
            <person name="Martinez A.T."/>
            <person name="Grigoriev I.V."/>
            <person name="Riley R."/>
            <person name="Lipzen A."/>
            <person name="Berrin J.G."/>
            <person name="Master E.R."/>
            <person name="Rosso M.N."/>
        </authorList>
    </citation>
    <scope>NUCLEOTIDE SEQUENCE [LARGE SCALE GENOMIC DNA]</scope>
    <source>
        <strain evidence="2 3">BRFM310</strain>
    </source>
</reference>
<dbReference type="InterPro" id="IPR012677">
    <property type="entry name" value="Nucleotide-bd_a/b_plait_sf"/>
</dbReference>
<dbReference type="InterPro" id="IPR035979">
    <property type="entry name" value="RBD_domain_sf"/>
</dbReference>
<protein>
    <recommendedName>
        <fullName evidence="1">RRM domain-containing protein</fullName>
    </recommendedName>
</protein>
<dbReference type="GO" id="GO:0003723">
    <property type="term" value="F:RNA binding"/>
    <property type="evidence" value="ECO:0007669"/>
    <property type="project" value="InterPro"/>
</dbReference>
<dbReference type="SUPFAM" id="SSF54928">
    <property type="entry name" value="RNA-binding domain, RBD"/>
    <property type="match status" value="1"/>
</dbReference>
<keyword evidence="3" id="KW-1185">Reference proteome</keyword>
<organism evidence="2 3">
    <name type="scientific">Trametes coccinea (strain BRFM310)</name>
    <name type="common">Pycnoporus coccineus</name>
    <dbReference type="NCBI Taxonomy" id="1353009"/>
    <lineage>
        <taxon>Eukaryota</taxon>
        <taxon>Fungi</taxon>
        <taxon>Dikarya</taxon>
        <taxon>Basidiomycota</taxon>
        <taxon>Agaricomycotina</taxon>
        <taxon>Agaricomycetes</taxon>
        <taxon>Polyporales</taxon>
        <taxon>Polyporaceae</taxon>
        <taxon>Trametes</taxon>
    </lineage>
</organism>
<dbReference type="CDD" id="cd00590">
    <property type="entry name" value="RRM_SF"/>
    <property type="match status" value="1"/>
</dbReference>
<dbReference type="Pfam" id="PF00076">
    <property type="entry name" value="RRM_1"/>
    <property type="match status" value="1"/>
</dbReference>
<dbReference type="EMBL" id="KZ084131">
    <property type="protein sequence ID" value="OSC99092.1"/>
    <property type="molecule type" value="Genomic_DNA"/>
</dbReference>
<feature type="domain" description="RRM" evidence="1">
    <location>
        <begin position="25"/>
        <end position="98"/>
    </location>
</feature>
<gene>
    <name evidence="2" type="ORF">PYCCODRAFT_1416620</name>
</gene>
<dbReference type="SMART" id="SM00360">
    <property type="entry name" value="RRM"/>
    <property type="match status" value="1"/>
</dbReference>
<name>A0A1Y2IEX3_TRAC3</name>
<proteinExistence type="predicted"/>
<dbReference type="Gene3D" id="3.30.70.330">
    <property type="match status" value="1"/>
</dbReference>
<dbReference type="OrthoDB" id="5541797at2759"/>
<evidence type="ECO:0000259" key="1">
    <source>
        <dbReference type="SMART" id="SM00360"/>
    </source>
</evidence>
<dbReference type="AlphaFoldDB" id="A0A1Y2IEX3"/>
<accession>A0A1Y2IEX3</accession>
<dbReference type="Proteomes" id="UP000193067">
    <property type="component" value="Unassembled WGS sequence"/>
</dbReference>
<sequence length="227" mass="24448">MTAIRPAQVLRGTKAVLEPQTPRLNVEIRGLPRTAIPNDLRRLCGKASVENVSSGAVEYRRFRPTGHGFLSFARPEWAAAATKALNKVFVGGKPVTAKAVGPVSMPGRSRGSKGLLEAAQRGVITGDGASGGVTGSGRNVVIFGLPGRIIPPVLAENLRGYKLATTEFGKQVIVKLDHDGKVTSSSRFLVRATTVSEAHRLVRTLHMQPWRPDLHGDKFTVRAFVVW</sequence>
<evidence type="ECO:0000313" key="3">
    <source>
        <dbReference type="Proteomes" id="UP000193067"/>
    </source>
</evidence>
<dbReference type="InterPro" id="IPR000504">
    <property type="entry name" value="RRM_dom"/>
</dbReference>
<evidence type="ECO:0000313" key="2">
    <source>
        <dbReference type="EMBL" id="OSC99092.1"/>
    </source>
</evidence>